<gene>
    <name evidence="7" type="ORF">DFR59_10961</name>
</gene>
<dbReference type="Pfam" id="PF01642">
    <property type="entry name" value="MM_CoA_mutase"/>
    <property type="match status" value="1"/>
</dbReference>
<organism evidence="7 8">
    <name type="scientific">Falsibacillus pallidus</name>
    <dbReference type="NCBI Taxonomy" id="493781"/>
    <lineage>
        <taxon>Bacteria</taxon>
        <taxon>Bacillati</taxon>
        <taxon>Bacillota</taxon>
        <taxon>Bacilli</taxon>
        <taxon>Bacillales</taxon>
        <taxon>Bacillaceae</taxon>
        <taxon>Falsibacillus</taxon>
    </lineage>
</organism>
<dbReference type="Gene3D" id="3.20.20.240">
    <property type="entry name" value="Methylmalonyl-CoA mutase"/>
    <property type="match status" value="1"/>
</dbReference>
<evidence type="ECO:0000256" key="2">
    <source>
        <dbReference type="ARBA" id="ARBA00008465"/>
    </source>
</evidence>
<evidence type="ECO:0000259" key="6">
    <source>
        <dbReference type="Pfam" id="PF01642"/>
    </source>
</evidence>
<dbReference type="PANTHER" id="PTHR48101:SF1">
    <property type="entry name" value="METHYLMALONYL-COA MUTASE, LARGE SUBUNIT"/>
    <property type="match status" value="1"/>
</dbReference>
<dbReference type="PANTHER" id="PTHR48101">
    <property type="entry name" value="METHYLMALONYL-COA MUTASE, MITOCHONDRIAL-RELATED"/>
    <property type="match status" value="1"/>
</dbReference>
<dbReference type="GO" id="GO:0031419">
    <property type="term" value="F:cobalamin binding"/>
    <property type="evidence" value="ECO:0007669"/>
    <property type="project" value="UniProtKB-KW"/>
</dbReference>
<dbReference type="SUPFAM" id="SSF52242">
    <property type="entry name" value="Cobalamin (vitamin B12)-binding domain"/>
    <property type="match status" value="1"/>
</dbReference>
<sequence length="609" mass="68055">MSIDQMKSQSFKLRELSEWESLAEKTLKGKSIEDLCTKTYEDIEIKPLYTKEDRPDSAVLPSAKKNNDWYIAQEVTASSLKELEEKISNALSRGQDCISFSLKGIKTSPEEMEQFLQAVFEKNQTLYINDHETVKKIHHFFTEKPDFNGVLAFDLFTHGLQNGKLINKESAAFKDWLNQITTLKNSGSKLRTIEINTSIYQNAGASAVQEIAYALSEAVEYLEIVKENGWGIHEAVEHMVFHFSIGSQFFLEIAKLRAFKHLWKAILREYGVMEEMEAVISAEDSLMTKSALDPYVNMLRTGTEGFAAVVGGVDYLHLSSFNETFEERSVFSERSARSMQLILKEEAHLSKVHDPSAGSYFIENLTSEMGRKAWDFFVELDDRGGIIEALLSGTIQKGISEIAGKREWDAAVRKNAMIGTNIYANLSDSVWDDCLGSEEGAFDMDDYARVERILPFRLSTAFEKLRSKAKKAELNGKKPLAGLICLQTLKAHKARADFASGCLAAGGIDVILSGPCHTAEDIEAFIMQNPLDYYVICGTEEGYGEMAQETLEVLRAHAPNAVVDIAGKPSEDDESILKSNGLNGSIYLKQNLVEKLQSLLLIWEGAEEA</sequence>
<dbReference type="InterPro" id="IPR016176">
    <property type="entry name" value="Cbl-dep_enz_cat"/>
</dbReference>
<dbReference type="EMBL" id="QQAY01000009">
    <property type="protein sequence ID" value="RDI41216.1"/>
    <property type="molecule type" value="Genomic_DNA"/>
</dbReference>
<dbReference type="OrthoDB" id="9762378at2"/>
<evidence type="ECO:0000256" key="3">
    <source>
        <dbReference type="ARBA" id="ARBA00022628"/>
    </source>
</evidence>
<evidence type="ECO:0000256" key="4">
    <source>
        <dbReference type="ARBA" id="ARBA00023235"/>
    </source>
</evidence>
<dbReference type="GO" id="GO:0046872">
    <property type="term" value="F:metal ion binding"/>
    <property type="evidence" value="ECO:0007669"/>
    <property type="project" value="InterPro"/>
</dbReference>
<proteinExistence type="inferred from homology"/>
<dbReference type="SUPFAM" id="SSF51703">
    <property type="entry name" value="Cobalamin (vitamin B12)-dependent enzymes"/>
    <property type="match status" value="1"/>
</dbReference>
<dbReference type="Gene3D" id="3.40.50.280">
    <property type="entry name" value="Cobalamin-binding domain"/>
    <property type="match status" value="1"/>
</dbReference>
<dbReference type="InterPro" id="IPR036724">
    <property type="entry name" value="Cobalamin-bd_sf"/>
</dbReference>
<comment type="cofactor">
    <cofactor evidence="1">
        <name>adenosylcob(III)alamin</name>
        <dbReference type="ChEBI" id="CHEBI:18408"/>
    </cofactor>
</comment>
<evidence type="ECO:0000313" key="8">
    <source>
        <dbReference type="Proteomes" id="UP000255326"/>
    </source>
</evidence>
<evidence type="ECO:0000256" key="1">
    <source>
        <dbReference type="ARBA" id="ARBA00001922"/>
    </source>
</evidence>
<dbReference type="RefSeq" id="WP_158538389.1">
    <property type="nucleotide sequence ID" value="NZ_QQAY01000009.1"/>
</dbReference>
<comment type="caution">
    <text evidence="7">The sequence shown here is derived from an EMBL/GenBank/DDBJ whole genome shotgun (WGS) entry which is preliminary data.</text>
</comment>
<comment type="similarity">
    <text evidence="2">Belongs to the methylmalonyl-CoA mutase family.</text>
</comment>
<accession>A0A370GDD5</accession>
<name>A0A370GDD5_9BACI</name>
<feature type="domain" description="Methylmalonyl-CoA mutase alpha/beta chain catalytic" evidence="6">
    <location>
        <begin position="146"/>
        <end position="454"/>
    </location>
</feature>
<evidence type="ECO:0000256" key="5">
    <source>
        <dbReference type="ARBA" id="ARBA00023285"/>
    </source>
</evidence>
<dbReference type="GO" id="GO:0016866">
    <property type="term" value="F:intramolecular transferase activity"/>
    <property type="evidence" value="ECO:0007669"/>
    <property type="project" value="InterPro"/>
</dbReference>
<protein>
    <submittedName>
        <fullName evidence="7">Heterodimeric methylmalonyl-CoA mutase small subunit</fullName>
    </submittedName>
</protein>
<evidence type="ECO:0000313" key="7">
    <source>
        <dbReference type="EMBL" id="RDI41216.1"/>
    </source>
</evidence>
<keyword evidence="5" id="KW-0170">Cobalt</keyword>
<keyword evidence="8" id="KW-1185">Reference proteome</keyword>
<dbReference type="InterPro" id="IPR006099">
    <property type="entry name" value="MeMalonylCoA_mutase_a/b_cat"/>
</dbReference>
<dbReference type="Proteomes" id="UP000255326">
    <property type="component" value="Unassembled WGS sequence"/>
</dbReference>
<reference evidence="7 8" key="1">
    <citation type="submission" date="2018-07" db="EMBL/GenBank/DDBJ databases">
        <title>Genomic Encyclopedia of Type Strains, Phase IV (KMG-IV): sequencing the most valuable type-strain genomes for metagenomic binning, comparative biology and taxonomic classification.</title>
        <authorList>
            <person name="Goeker M."/>
        </authorList>
    </citation>
    <scope>NUCLEOTIDE SEQUENCE [LARGE SCALE GENOMIC DNA]</scope>
    <source>
        <strain evidence="7 8">DSM 25281</strain>
    </source>
</reference>
<keyword evidence="4" id="KW-0413">Isomerase</keyword>
<keyword evidence="3" id="KW-0846">Cobalamin</keyword>
<dbReference type="AlphaFoldDB" id="A0A370GDD5"/>